<comment type="caution">
    <text evidence="1">The sequence shown here is derived from an EMBL/GenBank/DDBJ whole genome shotgun (WGS) entry which is preliminary data.</text>
</comment>
<evidence type="ECO:0000313" key="1">
    <source>
        <dbReference type="EMBL" id="KAJ8947654.1"/>
    </source>
</evidence>
<proteinExistence type="predicted"/>
<gene>
    <name evidence="1" type="ORF">NQ318_009538</name>
</gene>
<keyword evidence="2" id="KW-1185">Reference proteome</keyword>
<reference evidence="1" key="1">
    <citation type="journal article" date="2023" name="Insect Mol. Biol.">
        <title>Genome sequencing provides insights into the evolution of gene families encoding plant cell wall-degrading enzymes in longhorned beetles.</title>
        <authorList>
            <person name="Shin N.R."/>
            <person name="Okamura Y."/>
            <person name="Kirsch R."/>
            <person name="Pauchet Y."/>
        </authorList>
    </citation>
    <scope>NUCLEOTIDE SEQUENCE</scope>
    <source>
        <strain evidence="1">AMC_N1</strain>
    </source>
</reference>
<protein>
    <submittedName>
        <fullName evidence="1">Uncharacterized protein</fullName>
    </submittedName>
</protein>
<dbReference type="AlphaFoldDB" id="A0AAV8YAZ4"/>
<dbReference type="Proteomes" id="UP001162162">
    <property type="component" value="Unassembled WGS sequence"/>
</dbReference>
<sequence>MVRVNIIQDRVMENKQSQMYKTILQNVILLRAIIQVVQQKGDHNILTSAEAKLSAGLSNSGAIAAPASAGQALVPVCGSVELRDDRNSTNSRVGRELKSLKKYSCDMRAGFYRLPCFPIEYNGGVHRAASAAYSYARGNTPIEKLNNAWEDLQNDANCLVDKESMRSKEGEGLKQIIEKRRALSA</sequence>
<evidence type="ECO:0000313" key="2">
    <source>
        <dbReference type="Proteomes" id="UP001162162"/>
    </source>
</evidence>
<accession>A0AAV8YAZ4</accession>
<dbReference type="EMBL" id="JAPWTK010000156">
    <property type="protein sequence ID" value="KAJ8947654.1"/>
    <property type="molecule type" value="Genomic_DNA"/>
</dbReference>
<name>A0AAV8YAZ4_9CUCU</name>
<organism evidence="1 2">
    <name type="scientific">Aromia moschata</name>
    <dbReference type="NCBI Taxonomy" id="1265417"/>
    <lineage>
        <taxon>Eukaryota</taxon>
        <taxon>Metazoa</taxon>
        <taxon>Ecdysozoa</taxon>
        <taxon>Arthropoda</taxon>
        <taxon>Hexapoda</taxon>
        <taxon>Insecta</taxon>
        <taxon>Pterygota</taxon>
        <taxon>Neoptera</taxon>
        <taxon>Endopterygota</taxon>
        <taxon>Coleoptera</taxon>
        <taxon>Polyphaga</taxon>
        <taxon>Cucujiformia</taxon>
        <taxon>Chrysomeloidea</taxon>
        <taxon>Cerambycidae</taxon>
        <taxon>Cerambycinae</taxon>
        <taxon>Callichromatini</taxon>
        <taxon>Aromia</taxon>
    </lineage>
</organism>